<keyword evidence="1 2" id="KW-0175">Coiled coil</keyword>
<accession>A0AA43QRW4</accession>
<feature type="compositionally biased region" description="Basic and acidic residues" evidence="3">
    <location>
        <begin position="587"/>
        <end position="606"/>
    </location>
</feature>
<feature type="compositionally biased region" description="Basic and acidic residues" evidence="3">
    <location>
        <begin position="719"/>
        <end position="732"/>
    </location>
</feature>
<feature type="compositionally biased region" description="Low complexity" evidence="3">
    <location>
        <begin position="793"/>
        <end position="805"/>
    </location>
</feature>
<feature type="region of interest" description="Disordered" evidence="3">
    <location>
        <begin position="540"/>
        <end position="837"/>
    </location>
</feature>
<feature type="region of interest" description="Disordered" evidence="3">
    <location>
        <begin position="1"/>
        <end position="94"/>
    </location>
</feature>
<evidence type="ECO:0008006" key="6">
    <source>
        <dbReference type="Google" id="ProtNLM"/>
    </source>
</evidence>
<feature type="coiled-coil region" evidence="2">
    <location>
        <begin position="1506"/>
        <end position="1562"/>
    </location>
</feature>
<evidence type="ECO:0000256" key="3">
    <source>
        <dbReference type="SAM" id="MobiDB-lite"/>
    </source>
</evidence>
<feature type="compositionally biased region" description="Basic and acidic residues" evidence="3">
    <location>
        <begin position="550"/>
        <end position="560"/>
    </location>
</feature>
<comment type="caution">
    <text evidence="4">The sequence shown here is derived from an EMBL/GenBank/DDBJ whole genome shotgun (WGS) entry which is preliminary data.</text>
</comment>
<feature type="compositionally biased region" description="Basic residues" evidence="3">
    <location>
        <begin position="65"/>
        <end position="75"/>
    </location>
</feature>
<feature type="region of interest" description="Disordered" evidence="3">
    <location>
        <begin position="377"/>
        <end position="402"/>
    </location>
</feature>
<feature type="compositionally biased region" description="Polar residues" evidence="3">
    <location>
        <begin position="437"/>
        <end position="459"/>
    </location>
</feature>
<feature type="compositionally biased region" description="Polar residues" evidence="3">
    <location>
        <begin position="961"/>
        <end position="975"/>
    </location>
</feature>
<feature type="compositionally biased region" description="Low complexity" evidence="3">
    <location>
        <begin position="944"/>
        <end position="953"/>
    </location>
</feature>
<feature type="region of interest" description="Disordered" evidence="3">
    <location>
        <begin position="1314"/>
        <end position="1334"/>
    </location>
</feature>
<feature type="region of interest" description="Disordered" evidence="3">
    <location>
        <begin position="1768"/>
        <end position="1873"/>
    </location>
</feature>
<sequence length="1873" mass="207173">MNVPGPLENLDPNILRRSPNRLKMSAEKPLPQSPFSFDRTKSDINSPTTFLDNQASPSHSDRPSLKKRMTSRKRTCIVNLPPEHEEGQSTKRQAYLKPDEVESRLQRWKDEGFDTRGFVVVSPLEDALSCYSQGQTRAMHPSPEDEALERSERPYRWTIPNKREWDTYVERLKEETLRALGVSSSDDDLPCRKTPALSLMDRPASPRLDDNLPRQPSVAHFPRYPRALQHGENDPDSANQSPVSHSPIHHPNLPSGYVSQLGSRMDLLHESHELPHSLVTSPAPRAKVQVNQAQGKTDALGAVSRPSHQPVHILVPQPHVRRYESPMSFDGTQDREVQKREESHIFTPIPRGHHQNPSASLQREVEEAEAYLEEQDLKACEPREPKSVVPQESVAFEPQNRPSKYETGLISVDHSLVPPDASTNGDNIEQDSLRIQGSDDQMKSSGHQSADLSSTSKLNVNAPEFKFEPKSSTELSSVTPLSGPLPGRPVPATSGSSPLAKESSVARTLPKLNAAAPAFTPGSTTLPRVTPVSRVFSFGSDSNLGLNDGNDFHGPRREFSFSKAANLNPDAPAFNPTKSTQATEPSGRSDRSQNEEKIFGHIDFTEHIQPARRSKALPIVAPQAKSNSDEEADGLEDESGRITQTDARQKRRRRDLDDGDEIPKFASPGPHDLNHSPVLSDDSRSISSDRPEPTPLDAAEYLLEEFIDDQSASDSSDPVDEHGRSSLGRDPDAAPFKHARKVSAVSNSTSHRHGLSDDVRRASDSLLPEPSPLRTTSGHGSSPQPKHDEYSGSRRSSSSASNSRPSVHEPSAPDERISRKDHALGQESIRADIMDGVRYVDPSYDEIDAVMKHLNQEGDSDLGVEREPSPWRRRGPAVQQDRSPREALQAAVTSQLKAPSHMRSDAPSPSPNRLREPFQYLPPTDTESADSIDVRAVAHNARFSPSYRPSRSSEAIHRLNSPGSTPPSDWNQEFSSVDEDRIRSRTDFFDLRVNGLVSEVVRKRLSPLEASLADIQQSLVRLSKDSATGGPGRRPRSAGAVEAVDSDADDEDEALELRALRPTSPLRDRKYDQIKASLNEVVTTQRDLAPASQVADLFKAVQELKTSLPQAPTMASQPSDIKKVVEEAVYRQMRSKLAPAVSSTQAAAEERSSLQIAGLESMLQIANHHLEDETKARRATEDALADSQRLLRQSLHEAAQQRESAEATEAKLQEYYEERQHHFKHSAMLEGSQEMMEKTVSDLSEKNQALESTIAEYRLSHSQWRIDIEDSRHQNRQMHETLHSHKNELEGSRESEKALRSLLSRLQNDVASMSQSLASECSRQREKEQEHKSRLDLLGARLEAEAKTRERLESEVERLENRGQSMMTARLEAEQTQKMNTHLDELVAQLRSESHSHQNATAQLQRDLDAAKDLNTVEVHRIRSTMETDLKAAKSDANLVQARLGDTIARLQNQVQELIASAEEAQASRDTALKEASGIKDTALREAARVNEKLLQEQSHLHHSNVEELKSNHQSALDNVTEARQRIEAYHGNLLSLANEKCEHAQEKIIHLEEKLEIAKSAGQAAVQAARASKKLSDASSVPATLNQTSDIPEKVSPQALRESILVLQEQLQARESHIEDLEARLAAVDPDAPARLKEAGDEIIWLRELLGVRIDDLQDIIKTLSSPSFDRDSVKDAAIRLRANLQMEQQERERSLMGMGTLPGLSGLTSIAASPRALPMAAAAAWGNWRKSRETGSNSMASAASPSKTSASPQAFFAGLVASPSASVRSGAQSRGPKRPEIPLPQGRLREGSMGKLGTAPQSDGRRRPQGPVTPPLMRKSSYDLDAAEAAVFGEEHTEPDREDPLEDINTRTYEVAQEEEPFGPRLGTLAA</sequence>
<feature type="region of interest" description="Disordered" evidence="3">
    <location>
        <begin position="437"/>
        <end position="505"/>
    </location>
</feature>
<dbReference type="PANTHER" id="PTHR32083">
    <property type="entry name" value="CILIA AND FLAGELLA-ASSOCIATED PROTEIN 58-RELATED"/>
    <property type="match status" value="1"/>
</dbReference>
<feature type="compositionally biased region" description="Polar residues" evidence="3">
    <location>
        <begin position="43"/>
        <end position="58"/>
    </location>
</feature>
<feature type="compositionally biased region" description="Polar residues" evidence="3">
    <location>
        <begin position="576"/>
        <end position="586"/>
    </location>
</feature>
<feature type="compositionally biased region" description="Polar residues" evidence="3">
    <location>
        <begin position="773"/>
        <end position="784"/>
    </location>
</feature>
<feature type="coiled-coil region" evidence="2">
    <location>
        <begin position="1448"/>
        <end position="1475"/>
    </location>
</feature>
<feature type="compositionally biased region" description="Basic and acidic residues" evidence="3">
    <location>
        <begin position="754"/>
        <end position="763"/>
    </location>
</feature>
<name>A0AA43QRW4_9LECA</name>
<protein>
    <recommendedName>
        <fullName evidence="6">Myosin class II heavy chain</fullName>
    </recommendedName>
</protein>
<feature type="region of interest" description="Disordered" evidence="3">
    <location>
        <begin position="1023"/>
        <end position="1051"/>
    </location>
</feature>
<dbReference type="PANTHER" id="PTHR32083:SF0">
    <property type="entry name" value="CILIA AND FLAGELLA-ASSOCIATED PROTEIN 58"/>
    <property type="match status" value="1"/>
</dbReference>
<dbReference type="Proteomes" id="UP001161017">
    <property type="component" value="Unassembled WGS sequence"/>
</dbReference>
<evidence type="ECO:0000313" key="4">
    <source>
        <dbReference type="EMBL" id="MDI1490584.1"/>
    </source>
</evidence>
<evidence type="ECO:0000313" key="5">
    <source>
        <dbReference type="Proteomes" id="UP001161017"/>
    </source>
</evidence>
<evidence type="ECO:0000256" key="1">
    <source>
        <dbReference type="ARBA" id="ARBA00023054"/>
    </source>
</evidence>
<feature type="coiled-coil region" evidence="2">
    <location>
        <begin position="1198"/>
        <end position="1260"/>
    </location>
</feature>
<feature type="compositionally biased region" description="Basic and acidic residues" evidence="3">
    <location>
        <begin position="377"/>
        <end position="386"/>
    </location>
</feature>
<feature type="compositionally biased region" description="Basic and acidic residues" evidence="3">
    <location>
        <begin position="1322"/>
        <end position="1334"/>
    </location>
</feature>
<organism evidence="4 5">
    <name type="scientific">Ramalina farinacea</name>
    <dbReference type="NCBI Taxonomy" id="258253"/>
    <lineage>
        <taxon>Eukaryota</taxon>
        <taxon>Fungi</taxon>
        <taxon>Dikarya</taxon>
        <taxon>Ascomycota</taxon>
        <taxon>Pezizomycotina</taxon>
        <taxon>Lecanoromycetes</taxon>
        <taxon>OSLEUM clade</taxon>
        <taxon>Lecanoromycetidae</taxon>
        <taxon>Lecanorales</taxon>
        <taxon>Lecanorineae</taxon>
        <taxon>Ramalinaceae</taxon>
        <taxon>Ramalina</taxon>
    </lineage>
</organism>
<keyword evidence="5" id="KW-1185">Reference proteome</keyword>
<feature type="region of interest" description="Disordered" evidence="3">
    <location>
        <begin position="1277"/>
        <end position="1296"/>
    </location>
</feature>
<reference evidence="4" key="1">
    <citation type="journal article" date="2023" name="Genome Biol. Evol.">
        <title>First Whole Genome Sequence and Flow Cytometry Genome Size Data for the Lichen-Forming Fungus Ramalina farinacea (Ascomycota).</title>
        <authorList>
            <person name="Llewellyn T."/>
            <person name="Mian S."/>
            <person name="Hill R."/>
            <person name="Leitch I.J."/>
            <person name="Gaya E."/>
        </authorList>
    </citation>
    <scope>NUCLEOTIDE SEQUENCE</scope>
    <source>
        <strain evidence="4">LIQ254RAFAR</strain>
    </source>
</reference>
<dbReference type="GO" id="GO:0005856">
    <property type="term" value="C:cytoskeleton"/>
    <property type="evidence" value="ECO:0007669"/>
    <property type="project" value="TreeGrafter"/>
</dbReference>
<dbReference type="EMBL" id="JAPUFD010000012">
    <property type="protein sequence ID" value="MDI1490584.1"/>
    <property type="molecule type" value="Genomic_DNA"/>
</dbReference>
<evidence type="ECO:0000256" key="2">
    <source>
        <dbReference type="SAM" id="Coils"/>
    </source>
</evidence>
<feature type="region of interest" description="Disordered" evidence="3">
    <location>
        <begin position="182"/>
        <end position="259"/>
    </location>
</feature>
<feature type="coiled-coil region" evidence="2">
    <location>
        <begin position="1335"/>
        <end position="1369"/>
    </location>
</feature>
<feature type="compositionally biased region" description="Basic and acidic residues" evidence="3">
    <location>
        <begin position="681"/>
        <end position="692"/>
    </location>
</feature>
<gene>
    <name evidence="4" type="ORF">OHK93_001788</name>
</gene>
<feature type="region of interest" description="Disordered" evidence="3">
    <location>
        <begin position="850"/>
        <end position="976"/>
    </location>
</feature>
<feature type="compositionally biased region" description="Basic and acidic residues" evidence="3">
    <location>
        <begin position="811"/>
        <end position="835"/>
    </location>
</feature>
<proteinExistence type="predicted"/>